<organism evidence="3">
    <name type="scientific">Mesocestoides corti</name>
    <name type="common">Flatworm</name>
    <dbReference type="NCBI Taxonomy" id="53468"/>
    <lineage>
        <taxon>Eukaryota</taxon>
        <taxon>Metazoa</taxon>
        <taxon>Spiralia</taxon>
        <taxon>Lophotrochozoa</taxon>
        <taxon>Platyhelminthes</taxon>
        <taxon>Cestoda</taxon>
        <taxon>Eucestoda</taxon>
        <taxon>Cyclophyllidea</taxon>
        <taxon>Mesocestoididae</taxon>
        <taxon>Mesocestoides</taxon>
    </lineage>
</organism>
<dbReference type="WBParaSite" id="MCU_005766-RA">
    <property type="protein sequence ID" value="MCU_005766-RA"/>
    <property type="gene ID" value="MCU_005766"/>
</dbReference>
<feature type="region of interest" description="Disordered" evidence="1">
    <location>
        <begin position="194"/>
        <end position="248"/>
    </location>
</feature>
<evidence type="ECO:0000259" key="2">
    <source>
        <dbReference type="SMART" id="SM00338"/>
    </source>
</evidence>
<dbReference type="Gene3D" id="1.20.5.170">
    <property type="match status" value="1"/>
</dbReference>
<dbReference type="SUPFAM" id="SSF57959">
    <property type="entry name" value="Leucine zipper domain"/>
    <property type="match status" value="1"/>
</dbReference>
<feature type="compositionally biased region" description="Basic and acidic residues" evidence="1">
    <location>
        <begin position="228"/>
        <end position="248"/>
    </location>
</feature>
<feature type="region of interest" description="Disordered" evidence="1">
    <location>
        <begin position="153"/>
        <end position="172"/>
    </location>
</feature>
<feature type="domain" description="BZIP" evidence="2">
    <location>
        <begin position="226"/>
        <end position="290"/>
    </location>
</feature>
<dbReference type="SMART" id="SM00338">
    <property type="entry name" value="BRLZ"/>
    <property type="match status" value="1"/>
</dbReference>
<feature type="compositionally biased region" description="Low complexity" evidence="1">
    <location>
        <begin position="153"/>
        <end position="165"/>
    </location>
</feature>
<dbReference type="InterPro" id="IPR004827">
    <property type="entry name" value="bZIP"/>
</dbReference>
<accession>A0A5K3F9K1</accession>
<protein>
    <submittedName>
        <fullName evidence="3">BZIP domain-containing protein</fullName>
    </submittedName>
</protein>
<feature type="compositionally biased region" description="Polar residues" evidence="1">
    <location>
        <begin position="196"/>
        <end position="205"/>
    </location>
</feature>
<name>A0A5K3F9K1_MESCO</name>
<sequence length="304" mass="34020">MVPFTPCGLQTEDFRQYRTESALYPKTFEAYSTPMFTSDCVAGRFDNYHPQLLPTEGNYYGQSPTNCTSYFMRTAPLFPLESSVQLCTMRGDVGEPHTSHCYGNAVQETNHQRSSKCELVTASCSLYNFGAGYNQPTTTKNLVDLDYLSEALPSTTSPDSTASDSEMSNSTLLSEENLGNWLSAEQANVSRDILTSPPSTLQQHTRTGETRAEARGTKLSSQKALTPSEKDLERRRKNNEASRKSRAQKKDRFLMDVLEVEHLRVENNRLRRFLAEVDSAIKEANDTLIAKFQYHLAGAPSPPL</sequence>
<evidence type="ECO:0000256" key="1">
    <source>
        <dbReference type="SAM" id="MobiDB-lite"/>
    </source>
</evidence>
<dbReference type="Pfam" id="PF07716">
    <property type="entry name" value="bZIP_2"/>
    <property type="match status" value="1"/>
</dbReference>
<proteinExistence type="predicted"/>
<reference evidence="3" key="1">
    <citation type="submission" date="2019-11" db="UniProtKB">
        <authorList>
            <consortium name="WormBaseParasite"/>
        </authorList>
    </citation>
    <scope>IDENTIFICATION</scope>
</reference>
<dbReference type="InterPro" id="IPR046347">
    <property type="entry name" value="bZIP_sf"/>
</dbReference>
<feature type="compositionally biased region" description="Basic and acidic residues" evidence="1">
    <location>
        <begin position="206"/>
        <end position="216"/>
    </location>
</feature>
<evidence type="ECO:0000313" key="3">
    <source>
        <dbReference type="WBParaSite" id="MCU_005766-RA"/>
    </source>
</evidence>
<dbReference type="GO" id="GO:0003700">
    <property type="term" value="F:DNA-binding transcription factor activity"/>
    <property type="evidence" value="ECO:0007669"/>
    <property type="project" value="InterPro"/>
</dbReference>
<dbReference type="AlphaFoldDB" id="A0A5K3F9K1"/>